<accession>A0AAC9XJF3</accession>
<name>A0AAC9XJF3_9SPIR</name>
<dbReference type="KEGG" id="bhp:BHAMNSH16_03385"/>
<keyword evidence="4" id="KW-1185">Reference proteome</keyword>
<dbReference type="EMBL" id="CP019914">
    <property type="protein sequence ID" value="ASJ20742.1"/>
    <property type="molecule type" value="Genomic_DNA"/>
</dbReference>
<feature type="signal peptide" evidence="2">
    <location>
        <begin position="1"/>
        <end position="19"/>
    </location>
</feature>
<evidence type="ECO:0000313" key="3">
    <source>
        <dbReference type="EMBL" id="ASJ20742.1"/>
    </source>
</evidence>
<feature type="region of interest" description="Disordered" evidence="1">
    <location>
        <begin position="28"/>
        <end position="52"/>
    </location>
</feature>
<evidence type="ECO:0000313" key="4">
    <source>
        <dbReference type="Proteomes" id="UP000264880"/>
    </source>
</evidence>
<evidence type="ECO:0000256" key="1">
    <source>
        <dbReference type="SAM" id="MobiDB-lite"/>
    </source>
</evidence>
<sequence length="179" mass="19452">MNKKILTLFLVVAFSAIFAVSCNNKTTDPVKDSNTGTTTASTPTSADPQKKDLGKITASAGTELKKAATIASIATKKTTDETKSVTLTLTLDPKVDDVKYDIKAVKREVNSDDNSNQVNTQLEGKVASFKYDGTKLTLAKDTTLENFEATKTDYYKVTITVSKEGYNPKDVDVYVKLAY</sequence>
<reference evidence="3 4" key="1">
    <citation type="submission" date="2017-02" db="EMBL/GenBank/DDBJ databases">
        <title>Complete genome sequence of Brachyspira hampsonii genomovar I strain NSH-16 (ATCC BAA-2463).</title>
        <authorList>
            <person name="Mirajkar N.S."/>
            <person name="Gebhart C.J."/>
        </authorList>
    </citation>
    <scope>NUCLEOTIDE SEQUENCE [LARGE SCALE GENOMIC DNA]</scope>
    <source>
        <strain evidence="3 4">NSH-16</strain>
    </source>
</reference>
<organism evidence="3 4">
    <name type="scientific">Brachyspira hampsonii</name>
    <dbReference type="NCBI Taxonomy" id="1287055"/>
    <lineage>
        <taxon>Bacteria</taxon>
        <taxon>Pseudomonadati</taxon>
        <taxon>Spirochaetota</taxon>
        <taxon>Spirochaetia</taxon>
        <taxon>Brachyspirales</taxon>
        <taxon>Brachyspiraceae</taxon>
        <taxon>Brachyspira</taxon>
    </lineage>
</organism>
<dbReference type="RefSeq" id="WP_008726865.1">
    <property type="nucleotide sequence ID" value="NZ_CP019914.1"/>
</dbReference>
<evidence type="ECO:0008006" key="5">
    <source>
        <dbReference type="Google" id="ProtNLM"/>
    </source>
</evidence>
<protein>
    <recommendedName>
        <fullName evidence="5">Lipoprotein</fullName>
    </recommendedName>
</protein>
<feature type="compositionally biased region" description="Low complexity" evidence="1">
    <location>
        <begin position="35"/>
        <end position="46"/>
    </location>
</feature>
<gene>
    <name evidence="3" type="ORF">BHAMNSH16_03385</name>
</gene>
<evidence type="ECO:0000256" key="2">
    <source>
        <dbReference type="SAM" id="SignalP"/>
    </source>
</evidence>
<dbReference type="Proteomes" id="UP000264880">
    <property type="component" value="Chromosome"/>
</dbReference>
<dbReference type="AlphaFoldDB" id="A0AAC9XJF3"/>
<keyword evidence="2" id="KW-0732">Signal</keyword>
<dbReference type="PROSITE" id="PS51257">
    <property type="entry name" value="PROKAR_LIPOPROTEIN"/>
    <property type="match status" value="1"/>
</dbReference>
<proteinExistence type="predicted"/>
<feature type="chain" id="PRO_5042032989" description="Lipoprotein" evidence="2">
    <location>
        <begin position="20"/>
        <end position="179"/>
    </location>
</feature>